<keyword evidence="7" id="KW-0732">Signal</keyword>
<feature type="transmembrane region" description="Helical" evidence="6">
    <location>
        <begin position="433"/>
        <end position="454"/>
    </location>
</feature>
<dbReference type="AlphaFoldDB" id="K3X904"/>
<feature type="transmembrane region" description="Helical" evidence="6">
    <location>
        <begin position="307"/>
        <end position="325"/>
    </location>
</feature>
<dbReference type="SUPFAM" id="SSF52343">
    <property type="entry name" value="Ferredoxin reductase-like, C-terminal NADP-linked domain"/>
    <property type="match status" value="1"/>
</dbReference>
<dbReference type="GO" id="GO:0016491">
    <property type="term" value="F:oxidoreductase activity"/>
    <property type="evidence" value="ECO:0007669"/>
    <property type="project" value="UniProtKB-KW"/>
</dbReference>
<dbReference type="Gene3D" id="2.40.30.10">
    <property type="entry name" value="Translation factors"/>
    <property type="match status" value="1"/>
</dbReference>
<evidence type="ECO:0000256" key="1">
    <source>
        <dbReference type="ARBA" id="ARBA00004141"/>
    </source>
</evidence>
<dbReference type="STRING" id="431595.K3X904"/>
<dbReference type="VEuPathDB" id="FungiDB:PYU1_G013674"/>
<feature type="transmembrane region" description="Helical" evidence="6">
    <location>
        <begin position="281"/>
        <end position="301"/>
    </location>
</feature>
<keyword evidence="5 6" id="KW-0472">Membrane</keyword>
<evidence type="ECO:0000256" key="6">
    <source>
        <dbReference type="SAM" id="Phobius"/>
    </source>
</evidence>
<evidence type="ECO:0000256" key="5">
    <source>
        <dbReference type="ARBA" id="ARBA00023136"/>
    </source>
</evidence>
<dbReference type="InterPro" id="IPR017938">
    <property type="entry name" value="Riboflavin_synthase-like_b-brl"/>
</dbReference>
<evidence type="ECO:0000256" key="3">
    <source>
        <dbReference type="ARBA" id="ARBA00022989"/>
    </source>
</evidence>
<keyword evidence="3 6" id="KW-1133">Transmembrane helix</keyword>
<dbReference type="PRINTS" id="PR00466">
    <property type="entry name" value="GP91PHOX"/>
</dbReference>
<evidence type="ECO:0000256" key="2">
    <source>
        <dbReference type="ARBA" id="ARBA00022692"/>
    </source>
</evidence>
<dbReference type="InParanoid" id="K3X904"/>
<keyword evidence="4" id="KW-0560">Oxidoreductase</keyword>
<dbReference type="InterPro" id="IPR005018">
    <property type="entry name" value="DOMON_domain"/>
</dbReference>
<evidence type="ECO:0000259" key="9">
    <source>
        <dbReference type="PROSITE" id="PS51384"/>
    </source>
</evidence>
<dbReference type="Pfam" id="PF08022">
    <property type="entry name" value="FAD_binding_8"/>
    <property type="match status" value="1"/>
</dbReference>
<dbReference type="InterPro" id="IPR000778">
    <property type="entry name" value="Cyt_b245_heavy_chain"/>
</dbReference>
<dbReference type="CDD" id="cd06186">
    <property type="entry name" value="NOX_Duox_like_FAD_NADP"/>
    <property type="match status" value="1"/>
</dbReference>
<feature type="domain" description="DOMON" evidence="8">
    <location>
        <begin position="46"/>
        <end position="165"/>
    </location>
</feature>
<dbReference type="Gene3D" id="3.40.50.80">
    <property type="entry name" value="Nucleotide-binding domain of ferredoxin-NADP reductase (FNR) module"/>
    <property type="match status" value="1"/>
</dbReference>
<dbReference type="Pfam" id="PF03351">
    <property type="entry name" value="DOMON"/>
    <property type="match status" value="1"/>
</dbReference>
<protein>
    <recommendedName>
        <fullName evidence="12">DOMON domain-containing protein</fullName>
    </recommendedName>
</protein>
<feature type="transmembrane region" description="Helical" evidence="6">
    <location>
        <begin position="217"/>
        <end position="238"/>
    </location>
</feature>
<accession>K3X904</accession>
<dbReference type="SFLD" id="SFLDS00052">
    <property type="entry name" value="Ferric_Reductase_Domain"/>
    <property type="match status" value="1"/>
</dbReference>
<evidence type="ECO:0000259" key="8">
    <source>
        <dbReference type="PROSITE" id="PS50836"/>
    </source>
</evidence>
<dbReference type="InterPro" id="IPR013130">
    <property type="entry name" value="Fe3_Rdtase_TM_dom"/>
</dbReference>
<dbReference type="InterPro" id="IPR017927">
    <property type="entry name" value="FAD-bd_FR_type"/>
</dbReference>
<organism evidence="10 11">
    <name type="scientific">Globisporangium ultimum (strain ATCC 200006 / CBS 805.95 / DAOM BR144)</name>
    <name type="common">Pythium ultimum</name>
    <dbReference type="NCBI Taxonomy" id="431595"/>
    <lineage>
        <taxon>Eukaryota</taxon>
        <taxon>Sar</taxon>
        <taxon>Stramenopiles</taxon>
        <taxon>Oomycota</taxon>
        <taxon>Peronosporomycetes</taxon>
        <taxon>Pythiales</taxon>
        <taxon>Pythiaceae</taxon>
        <taxon>Globisporangium</taxon>
    </lineage>
</organism>
<dbReference type="SFLD" id="SFLDG01168">
    <property type="entry name" value="Ferric_reductase_subgroup_(FRE"/>
    <property type="match status" value="1"/>
</dbReference>
<dbReference type="InterPro" id="IPR039261">
    <property type="entry name" value="FNR_nucleotide-bd"/>
</dbReference>
<evidence type="ECO:0000256" key="4">
    <source>
        <dbReference type="ARBA" id="ARBA00023002"/>
    </source>
</evidence>
<keyword evidence="11" id="KW-1185">Reference proteome</keyword>
<feature type="chain" id="PRO_5003868698" description="DOMON domain-containing protein" evidence="7">
    <location>
        <begin position="22"/>
        <end position="736"/>
    </location>
</feature>
<evidence type="ECO:0000313" key="11">
    <source>
        <dbReference type="Proteomes" id="UP000019132"/>
    </source>
</evidence>
<dbReference type="eggNOG" id="KOG0039">
    <property type="taxonomic scope" value="Eukaryota"/>
</dbReference>
<dbReference type="Proteomes" id="UP000019132">
    <property type="component" value="Unassembled WGS sequence"/>
</dbReference>
<reference evidence="11" key="1">
    <citation type="journal article" date="2010" name="Genome Biol.">
        <title>Genome sequence of the necrotrophic plant pathogen Pythium ultimum reveals original pathogenicity mechanisms and effector repertoire.</title>
        <authorList>
            <person name="Levesque C.A."/>
            <person name="Brouwer H."/>
            <person name="Cano L."/>
            <person name="Hamilton J.P."/>
            <person name="Holt C."/>
            <person name="Huitema E."/>
            <person name="Raffaele S."/>
            <person name="Robideau G.P."/>
            <person name="Thines M."/>
            <person name="Win J."/>
            <person name="Zerillo M.M."/>
            <person name="Beakes G.W."/>
            <person name="Boore J.L."/>
            <person name="Busam D."/>
            <person name="Dumas B."/>
            <person name="Ferriera S."/>
            <person name="Fuerstenberg S.I."/>
            <person name="Gachon C.M."/>
            <person name="Gaulin E."/>
            <person name="Govers F."/>
            <person name="Grenville-Briggs L."/>
            <person name="Horner N."/>
            <person name="Hostetler J."/>
            <person name="Jiang R.H."/>
            <person name="Johnson J."/>
            <person name="Krajaejun T."/>
            <person name="Lin H."/>
            <person name="Meijer H.J."/>
            <person name="Moore B."/>
            <person name="Morris P."/>
            <person name="Phuntmart V."/>
            <person name="Puiu D."/>
            <person name="Shetty J."/>
            <person name="Stajich J.E."/>
            <person name="Tripathy S."/>
            <person name="Wawra S."/>
            <person name="van West P."/>
            <person name="Whitty B.R."/>
            <person name="Coutinho P.M."/>
            <person name="Henrissat B."/>
            <person name="Martin F."/>
            <person name="Thomas P.D."/>
            <person name="Tyler B.M."/>
            <person name="De Vries R.P."/>
            <person name="Kamoun S."/>
            <person name="Yandell M."/>
            <person name="Tisserat N."/>
            <person name="Buell C.R."/>
        </authorList>
    </citation>
    <scope>NUCLEOTIDE SEQUENCE</scope>
    <source>
        <strain evidence="11">DAOM:BR144</strain>
    </source>
</reference>
<dbReference type="Pfam" id="PF08030">
    <property type="entry name" value="NAD_binding_6"/>
    <property type="match status" value="1"/>
</dbReference>
<dbReference type="InterPro" id="IPR013112">
    <property type="entry name" value="FAD-bd_8"/>
</dbReference>
<feature type="transmembrane region" description="Helical" evidence="6">
    <location>
        <begin position="382"/>
        <end position="402"/>
    </location>
</feature>
<dbReference type="PROSITE" id="PS51384">
    <property type="entry name" value="FAD_FR"/>
    <property type="match status" value="1"/>
</dbReference>
<dbReference type="PANTHER" id="PTHR11972:SF69">
    <property type="entry name" value="FERRIC REDUCTION OXIDASE 6-RELATED"/>
    <property type="match status" value="1"/>
</dbReference>
<dbReference type="HOGENOM" id="CLU_024610_0_0_1"/>
<dbReference type="PROSITE" id="PS50836">
    <property type="entry name" value="DOMON"/>
    <property type="match status" value="1"/>
</dbReference>
<dbReference type="EnsemblProtists" id="PYU1_T013703">
    <property type="protein sequence ID" value="PYU1_T013703"/>
    <property type="gene ID" value="PYU1_G013674"/>
</dbReference>
<dbReference type="Pfam" id="PF01794">
    <property type="entry name" value="Ferric_reduct"/>
    <property type="match status" value="1"/>
</dbReference>
<dbReference type="EMBL" id="GL376586">
    <property type="status" value="NOT_ANNOTATED_CDS"/>
    <property type="molecule type" value="Genomic_DNA"/>
</dbReference>
<comment type="subcellular location">
    <subcellularLocation>
        <location evidence="1">Membrane</location>
        <topology evidence="1">Multi-pass membrane protein</topology>
    </subcellularLocation>
</comment>
<feature type="signal peptide" evidence="7">
    <location>
        <begin position="1"/>
        <end position="21"/>
    </location>
</feature>
<dbReference type="InterPro" id="IPR013121">
    <property type="entry name" value="Fe_red_NAD-bd_6"/>
</dbReference>
<keyword evidence="2 6" id="KW-0812">Transmembrane</keyword>
<evidence type="ECO:0008006" key="12">
    <source>
        <dbReference type="Google" id="ProtNLM"/>
    </source>
</evidence>
<evidence type="ECO:0000256" key="7">
    <source>
        <dbReference type="SAM" id="SignalP"/>
    </source>
</evidence>
<sequence length="736" mass="79653">MTKRTLLLSALALLLPSAASAQSVSSADICSSANFTALTATQLGSSPLTIKSLVQDDQVCIEFAFSSSTSASWFAVGLSPSGDMVNSPSRNVMLFQSSVARPESYVISSQSRSGVTKESDQTGFVVGSTSASAMTFSYQRSLAAASSTDVAIQVNSAMAFIWAYGSSWPISSHRSGTRGTASYTFTSTASSGTTTNPPVSVSNTVDTPFCEDKNCPAIVGGGAFLVMVFAGLVLTLTLNKSPVGRVLLHRTVKAPPVKSTTNSVVANPINMFSQNLADLRLGEVLVILIFVGAVLVLASMLSEKTKTVVWGQIVLLMLMFMLLPVARIRLWSILFGSSFERIIKFHRWLGMVLTIAVIVHVAEALKLTSATQSEKYGKVTPLYGFIAFVSFAAMALLANEFIRRKAFEIFYLSHRVLSVVGLVFSILHAPKMIGLALVVPICFYAIGLLIRWYVSFTSSFQANISVHHSSGATSLVLQPNDKTGKLAFEMNPASYFWIRIPTISSFEWHPFSAVVTPDGNSVGFCIKAMGNGSYTRTLLEEAQKKHAVSVNLSGPYGQMSLDVDHYDVVILIAGGVGITPMISLINQKRLFSGKDSSSSAKSPDWHVIWSVQQADHLLMIEDFMPSQAQLDYAATAQTTYQNPNQPLGATNASRSFQVNWNFHVSAAQSEGVVTRENGDTLAYKAGRPVLEEMVNTSRFMGRRVTVVACGPPTMTAEAQTLARRCNFDFHKEVFNW</sequence>
<dbReference type="SUPFAM" id="SSF63380">
    <property type="entry name" value="Riboflavin synthase domain-like"/>
    <property type="match status" value="1"/>
</dbReference>
<reference evidence="11" key="2">
    <citation type="submission" date="2010-04" db="EMBL/GenBank/DDBJ databases">
        <authorList>
            <person name="Buell R."/>
            <person name="Hamilton J."/>
            <person name="Hostetler J."/>
        </authorList>
    </citation>
    <scope>NUCLEOTIDE SEQUENCE [LARGE SCALE GENOMIC DNA]</scope>
    <source>
        <strain evidence="11">DAOM:BR144</strain>
    </source>
</reference>
<name>K3X904_GLOUD</name>
<evidence type="ECO:0000313" key="10">
    <source>
        <dbReference type="EnsemblProtists" id="PYU1_T013703"/>
    </source>
</evidence>
<proteinExistence type="predicted"/>
<reference evidence="10" key="3">
    <citation type="submission" date="2015-02" db="UniProtKB">
        <authorList>
            <consortium name="EnsemblProtists"/>
        </authorList>
    </citation>
    <scope>IDENTIFICATION</scope>
    <source>
        <strain evidence="10">DAOM BR144</strain>
    </source>
</reference>
<feature type="transmembrane region" description="Helical" evidence="6">
    <location>
        <begin position="345"/>
        <end position="362"/>
    </location>
</feature>
<dbReference type="PANTHER" id="PTHR11972">
    <property type="entry name" value="NADPH OXIDASE"/>
    <property type="match status" value="1"/>
</dbReference>
<dbReference type="InterPro" id="IPR050369">
    <property type="entry name" value="RBOH/FRE"/>
</dbReference>
<dbReference type="OMA" id="MMFFKDS"/>
<feature type="domain" description="FAD-binding FR-type" evidence="9">
    <location>
        <begin position="453"/>
        <end position="562"/>
    </location>
</feature>
<dbReference type="GO" id="GO:0005886">
    <property type="term" value="C:plasma membrane"/>
    <property type="evidence" value="ECO:0007669"/>
    <property type="project" value="TreeGrafter"/>
</dbReference>